<proteinExistence type="predicted"/>
<protein>
    <submittedName>
        <fullName evidence="1">Tryptophan halogenase</fullName>
        <ecNumber evidence="1">1.14.19.9</ecNumber>
    </submittedName>
</protein>
<evidence type="ECO:0000313" key="2">
    <source>
        <dbReference type="Proteomes" id="UP000527143"/>
    </source>
</evidence>
<dbReference type="Proteomes" id="UP000527143">
    <property type="component" value="Unassembled WGS sequence"/>
</dbReference>
<name>A0A840YSJ1_9SPHN</name>
<dbReference type="RefSeq" id="WP_184091377.1">
    <property type="nucleotide sequence ID" value="NZ_JACIJF010000022.1"/>
</dbReference>
<dbReference type="GO" id="GO:0004497">
    <property type="term" value="F:monooxygenase activity"/>
    <property type="evidence" value="ECO:0007669"/>
    <property type="project" value="InterPro"/>
</dbReference>
<dbReference type="PANTHER" id="PTHR43747">
    <property type="entry name" value="FAD-BINDING PROTEIN"/>
    <property type="match status" value="1"/>
</dbReference>
<gene>
    <name evidence="1" type="ORF">FHT02_003921</name>
</gene>
<organism evidence="1 2">
    <name type="scientific">Sphingomonas xinjiangensis</name>
    <dbReference type="NCBI Taxonomy" id="643568"/>
    <lineage>
        <taxon>Bacteria</taxon>
        <taxon>Pseudomonadati</taxon>
        <taxon>Pseudomonadota</taxon>
        <taxon>Alphaproteobacteria</taxon>
        <taxon>Sphingomonadales</taxon>
        <taxon>Sphingomonadaceae</taxon>
        <taxon>Sphingomonas</taxon>
    </lineage>
</organism>
<comment type="caution">
    <text evidence="1">The sequence shown here is derived from an EMBL/GenBank/DDBJ whole genome shotgun (WGS) entry which is preliminary data.</text>
</comment>
<dbReference type="EC" id="1.14.19.9" evidence="1"/>
<sequence length="478" mass="49786">MSAAEPLRTVAVVGGGPVAMAAALAFARALPRAEVTLIGTPVDPAALSDHLPVLLESGRAHLALLGLDEDALLARALATPRLAERFEDWGGAPWLSAPGEAVAIPGSGAVHQRWLRIAGQAGAPPFHALLPAAAMAEAGVFAAAPPAPLDRAGYDLRLDAAGLAAALAQGLRAHKVRMVATERVVANSGADGIASVTLDNGEPIAADLFVDAAGPGGMLAQPEDGWEDWTPWLPADRLLLAPEPAGPDLLDRYRAVDCGWAATWPRARDALRVLAFDADATTPDRARRVLGRGGEAATLVALEPGRGTGWSGNRLALGDAAVQLGPLGLAGFDLAMAQLALALALLPGRAMPPLLLAEYNRRANLRADRLRDWLSAHYLAAPVRKGPFWHRLPQRAASPALGDNLGQFRQRGFLPHHDEESVAPDRWRAVLLGQGIRPRRADPVALADDPAGIHAAIRAGAESLRCAAAALSVGTGAR</sequence>
<dbReference type="AlphaFoldDB" id="A0A840YSJ1"/>
<keyword evidence="1" id="KW-0560">Oxidoreductase</keyword>
<dbReference type="Gene3D" id="3.50.50.60">
    <property type="entry name" value="FAD/NAD(P)-binding domain"/>
    <property type="match status" value="1"/>
</dbReference>
<keyword evidence="2" id="KW-1185">Reference proteome</keyword>
<dbReference type="SUPFAM" id="SSF51905">
    <property type="entry name" value="FAD/NAD(P)-binding domain"/>
    <property type="match status" value="1"/>
</dbReference>
<dbReference type="Pfam" id="PF04820">
    <property type="entry name" value="Trp_halogenase"/>
    <property type="match status" value="1"/>
</dbReference>
<accession>A0A840YSJ1</accession>
<dbReference type="PANTHER" id="PTHR43747:SF4">
    <property type="entry name" value="FLAVIN-DEPENDENT TRYPTOPHAN HALOGENASE"/>
    <property type="match status" value="1"/>
</dbReference>
<reference evidence="1 2" key="1">
    <citation type="submission" date="2020-08" db="EMBL/GenBank/DDBJ databases">
        <title>Genomic Encyclopedia of Type Strains, Phase IV (KMG-IV): sequencing the most valuable type-strain genomes for metagenomic binning, comparative biology and taxonomic classification.</title>
        <authorList>
            <person name="Goeker M."/>
        </authorList>
    </citation>
    <scope>NUCLEOTIDE SEQUENCE [LARGE SCALE GENOMIC DNA]</scope>
    <source>
        <strain evidence="1 2">DSM 26736</strain>
    </source>
</reference>
<evidence type="ECO:0000313" key="1">
    <source>
        <dbReference type="EMBL" id="MBB5712661.1"/>
    </source>
</evidence>
<dbReference type="InterPro" id="IPR050816">
    <property type="entry name" value="Flavin-dep_Halogenase_NPB"/>
</dbReference>
<dbReference type="EMBL" id="JACIJF010000022">
    <property type="protein sequence ID" value="MBB5712661.1"/>
    <property type="molecule type" value="Genomic_DNA"/>
</dbReference>
<dbReference type="InterPro" id="IPR006905">
    <property type="entry name" value="Flavin_halogenase"/>
</dbReference>
<dbReference type="InterPro" id="IPR036188">
    <property type="entry name" value="FAD/NAD-bd_sf"/>
</dbReference>